<comment type="caution">
    <text evidence="3">The sequence shown here is derived from an EMBL/GenBank/DDBJ whole genome shotgun (WGS) entry which is preliminary data.</text>
</comment>
<feature type="transmembrane region" description="Helical" evidence="1">
    <location>
        <begin position="35"/>
        <end position="54"/>
    </location>
</feature>
<dbReference type="PANTHER" id="PTHR43446">
    <property type="entry name" value="MEMBRANE PROTEIN-RELATED"/>
    <property type="match status" value="1"/>
</dbReference>
<protein>
    <submittedName>
        <fullName evidence="3">SPFH domain-containing protein</fullName>
    </submittedName>
</protein>
<dbReference type="PANTHER" id="PTHR43446:SF1">
    <property type="entry name" value="BAND 7 DOMAIN-CONTAINING PROTEIN"/>
    <property type="match status" value="1"/>
</dbReference>
<accession>A0ABW3UNU6</accession>
<dbReference type="RefSeq" id="WP_079909674.1">
    <property type="nucleotide sequence ID" value="NZ_BAABJG010000003.1"/>
</dbReference>
<feature type="transmembrane region" description="Helical" evidence="1">
    <location>
        <begin position="7"/>
        <end position="29"/>
    </location>
</feature>
<sequence length="280" mass="30576">MKEKKAWVLNGFLGVLLILIFVAAGLLLLINVNEIVGVVAIVIGALLASGLTVVQPNEGYIVTFFGSYVGTIRESGIWLTVPLSLRKKVSLRVRNFNSAKLKVNDIEGNPIEIAAVVVFRVVDSAKATFDVDRYEQFVEIQSETALRHVANKYPYDVFESTGYSLRGNSEEIAEELSKELQERLSVAGVEVLEARLTHLAYSTEIASAMLQRQQATAIISARSKIVEGAVGMVQLAIAQLQKEGVIELDEERKAAMINNLLVAIVSDRSANPVINTGSLY</sequence>
<dbReference type="SUPFAM" id="SSF117892">
    <property type="entry name" value="Band 7/SPFH domain"/>
    <property type="match status" value="1"/>
</dbReference>
<proteinExistence type="predicted"/>
<keyword evidence="1" id="KW-1133">Transmembrane helix</keyword>
<evidence type="ECO:0000256" key="1">
    <source>
        <dbReference type="SAM" id="Phobius"/>
    </source>
</evidence>
<dbReference type="CDD" id="cd03402">
    <property type="entry name" value="SPFH_like_u2"/>
    <property type="match status" value="1"/>
</dbReference>
<dbReference type="SMART" id="SM00244">
    <property type="entry name" value="PHB"/>
    <property type="match status" value="1"/>
</dbReference>
<organism evidence="3 4">
    <name type="scientific">Paenibacillus vulneris</name>
    <dbReference type="NCBI Taxonomy" id="1133364"/>
    <lineage>
        <taxon>Bacteria</taxon>
        <taxon>Bacillati</taxon>
        <taxon>Bacillota</taxon>
        <taxon>Bacilli</taxon>
        <taxon>Bacillales</taxon>
        <taxon>Paenibacillaceae</taxon>
        <taxon>Paenibacillus</taxon>
    </lineage>
</organism>
<dbReference type="Gene3D" id="3.30.479.30">
    <property type="entry name" value="Band 7 domain"/>
    <property type="match status" value="1"/>
</dbReference>
<keyword evidence="1" id="KW-0812">Transmembrane</keyword>
<name>A0ABW3UNU6_9BACL</name>
<evidence type="ECO:0000313" key="3">
    <source>
        <dbReference type="EMBL" id="MFD1221969.1"/>
    </source>
</evidence>
<feature type="domain" description="Band 7" evidence="2">
    <location>
        <begin position="49"/>
        <end position="213"/>
    </location>
</feature>
<dbReference type="InterPro" id="IPR036013">
    <property type="entry name" value="Band_7/SPFH_dom_sf"/>
</dbReference>
<dbReference type="Proteomes" id="UP001597180">
    <property type="component" value="Unassembled WGS sequence"/>
</dbReference>
<keyword evidence="4" id="KW-1185">Reference proteome</keyword>
<dbReference type="EMBL" id="JBHTLU010000019">
    <property type="protein sequence ID" value="MFD1221969.1"/>
    <property type="molecule type" value="Genomic_DNA"/>
</dbReference>
<reference evidence="4" key="1">
    <citation type="journal article" date="2019" name="Int. J. Syst. Evol. Microbiol.">
        <title>The Global Catalogue of Microorganisms (GCM) 10K type strain sequencing project: providing services to taxonomists for standard genome sequencing and annotation.</title>
        <authorList>
            <consortium name="The Broad Institute Genomics Platform"/>
            <consortium name="The Broad Institute Genome Sequencing Center for Infectious Disease"/>
            <person name="Wu L."/>
            <person name="Ma J."/>
        </authorList>
    </citation>
    <scope>NUCLEOTIDE SEQUENCE [LARGE SCALE GENOMIC DNA]</scope>
    <source>
        <strain evidence="4">CCUG 53270</strain>
    </source>
</reference>
<dbReference type="InterPro" id="IPR001107">
    <property type="entry name" value="Band_7"/>
</dbReference>
<evidence type="ECO:0000313" key="4">
    <source>
        <dbReference type="Proteomes" id="UP001597180"/>
    </source>
</evidence>
<keyword evidence="1" id="KW-0472">Membrane</keyword>
<evidence type="ECO:0000259" key="2">
    <source>
        <dbReference type="SMART" id="SM00244"/>
    </source>
</evidence>
<gene>
    <name evidence="3" type="ORF">ACFQ4B_17755</name>
</gene>
<dbReference type="Pfam" id="PF01145">
    <property type="entry name" value="Band_7"/>
    <property type="match status" value="1"/>
</dbReference>